<feature type="compositionally biased region" description="Basic and acidic residues" evidence="1">
    <location>
        <begin position="174"/>
        <end position="183"/>
    </location>
</feature>
<feature type="compositionally biased region" description="Low complexity" evidence="1">
    <location>
        <begin position="206"/>
        <end position="233"/>
    </location>
</feature>
<feature type="region of interest" description="Disordered" evidence="1">
    <location>
        <begin position="163"/>
        <end position="259"/>
    </location>
</feature>
<dbReference type="Proteomes" id="UP000703269">
    <property type="component" value="Unassembled WGS sequence"/>
</dbReference>
<evidence type="ECO:0000313" key="3">
    <source>
        <dbReference type="Proteomes" id="UP000703269"/>
    </source>
</evidence>
<comment type="caution">
    <text evidence="2">The sequence shown here is derived from an EMBL/GenBank/DDBJ whole genome shotgun (WGS) entry which is preliminary data.</text>
</comment>
<dbReference type="InterPro" id="IPR018608">
    <property type="entry name" value="Gti1/Pac2"/>
</dbReference>
<organism evidence="2 3">
    <name type="scientific">Phanerochaete sordida</name>
    <dbReference type="NCBI Taxonomy" id="48140"/>
    <lineage>
        <taxon>Eukaryota</taxon>
        <taxon>Fungi</taxon>
        <taxon>Dikarya</taxon>
        <taxon>Basidiomycota</taxon>
        <taxon>Agaricomycotina</taxon>
        <taxon>Agaricomycetes</taxon>
        <taxon>Polyporales</taxon>
        <taxon>Phanerochaetaceae</taxon>
        <taxon>Phanerochaete</taxon>
    </lineage>
</organism>
<gene>
    <name evidence="2" type="ORF">PsYK624_089260</name>
</gene>
<proteinExistence type="predicted"/>
<dbReference type="GO" id="GO:0003677">
    <property type="term" value="F:DNA binding"/>
    <property type="evidence" value="ECO:0007669"/>
    <property type="project" value="TreeGrafter"/>
</dbReference>
<evidence type="ECO:0000313" key="2">
    <source>
        <dbReference type="EMBL" id="GJE92769.1"/>
    </source>
</evidence>
<dbReference type="PANTHER" id="PTHR28027">
    <property type="entry name" value="TRANSCRIPTIONAL REGULATOR MIT1"/>
    <property type="match status" value="1"/>
</dbReference>
<dbReference type="OrthoDB" id="5572844at2759"/>
<accession>A0A9P3LFL6</accession>
<dbReference type="AlphaFoldDB" id="A0A9P3LFL6"/>
<reference evidence="2 3" key="1">
    <citation type="submission" date="2021-08" db="EMBL/GenBank/DDBJ databases">
        <title>Draft Genome Sequence of Phanerochaete sordida strain YK-624.</title>
        <authorList>
            <person name="Mori T."/>
            <person name="Dohra H."/>
            <person name="Suzuki T."/>
            <person name="Kawagishi H."/>
            <person name="Hirai H."/>
        </authorList>
    </citation>
    <scope>NUCLEOTIDE SEQUENCE [LARGE SCALE GENOMIC DNA]</scope>
    <source>
        <strain evidence="2 3">YK-624</strain>
    </source>
</reference>
<feature type="compositionally biased region" description="Low complexity" evidence="1">
    <location>
        <begin position="184"/>
        <end position="198"/>
    </location>
</feature>
<keyword evidence="3" id="KW-1185">Reference proteome</keyword>
<dbReference type="Pfam" id="PF09729">
    <property type="entry name" value="Gti1_Pac2"/>
    <property type="match status" value="1"/>
</dbReference>
<dbReference type="PANTHER" id="PTHR28027:SF1">
    <property type="entry name" value="CAMP INDEPENDENT REGULATORY PROTEIN (AFU_ORTHOLOGUE AFUA_3G09640)"/>
    <property type="match status" value="1"/>
</dbReference>
<sequence>MVQRPTCTQIRVRSIADCNVIFYAVSLGLLPLVSRRLSIEERRAIHSGCVFVWEERAPTLDMAGAQDGLERWTDSRRWGASRLTKDFLYYQEKLPDVGDAALYAAMYHNRLIKQTYSVFVETQEGRRKWHLVAYCSPETGHHLHTVDDVPELAALRHQVPDGKFQAARYSKSRARAEDADEHPGAAPAPAHAPVDAPPRGGQPYYRRSPPSASPPSSSRSAPAAPPSGAREAPLAVPPRAPSAGVRLPKAPQFPFRDPGYVRDNCVKSAPVAQMQNVRLFSPDAPKDMAPLLYMRQNPYNPRHPLDNDALRALDSVS</sequence>
<dbReference type="EMBL" id="BPQB01000028">
    <property type="protein sequence ID" value="GJE92769.1"/>
    <property type="molecule type" value="Genomic_DNA"/>
</dbReference>
<name>A0A9P3LFL6_9APHY</name>
<evidence type="ECO:0000256" key="1">
    <source>
        <dbReference type="SAM" id="MobiDB-lite"/>
    </source>
</evidence>
<protein>
    <submittedName>
        <fullName evidence="2">Gti1/Pac2 family-domain-containing protein</fullName>
    </submittedName>
</protein>